<sequence>MKHLTELELKALMLLSLDGDEIAYRCLLDMLRHLLVSYYARRLGGSAAAHVDDLVQDTLLALHQRRITYDRDRPFTAWFFTIARHKLVDHHRRSRGRAHVGLEAIGEVADDYSEDAVAANMDVTRLLASLPAWQGEMIRQVRLEGRSVADTAKGSGRTEAMVKVGVHRGIKALAARLRGERGEDG</sequence>
<keyword evidence="5" id="KW-0804">Transcription</keyword>
<evidence type="ECO:0000256" key="4">
    <source>
        <dbReference type="ARBA" id="ARBA00023125"/>
    </source>
</evidence>
<protein>
    <submittedName>
        <fullName evidence="7">Sigma-70 family RNA polymerase sigma factor</fullName>
    </submittedName>
</protein>
<dbReference type="PANTHER" id="PTHR43133">
    <property type="entry name" value="RNA POLYMERASE ECF-TYPE SIGMA FACTO"/>
    <property type="match status" value="1"/>
</dbReference>
<name>A0A6A8AA36_9HYPH</name>
<dbReference type="EMBL" id="WIXI01000042">
    <property type="protein sequence ID" value="MQY46798.1"/>
    <property type="molecule type" value="Genomic_DNA"/>
</dbReference>
<dbReference type="NCBIfam" id="NF009191">
    <property type="entry name" value="PRK12539.1"/>
    <property type="match status" value="1"/>
</dbReference>
<evidence type="ECO:0000256" key="5">
    <source>
        <dbReference type="ARBA" id="ARBA00023163"/>
    </source>
</evidence>
<organism evidence="7 8">
    <name type="scientific">Endobacterium cereale</name>
    <dbReference type="NCBI Taxonomy" id="2663029"/>
    <lineage>
        <taxon>Bacteria</taxon>
        <taxon>Pseudomonadati</taxon>
        <taxon>Pseudomonadota</taxon>
        <taxon>Alphaproteobacteria</taxon>
        <taxon>Hyphomicrobiales</taxon>
        <taxon>Rhizobiaceae</taxon>
        <taxon>Endobacterium</taxon>
    </lineage>
</organism>
<dbReference type="Gene3D" id="1.10.1740.10">
    <property type="match status" value="1"/>
</dbReference>
<dbReference type="SUPFAM" id="SSF88659">
    <property type="entry name" value="Sigma3 and sigma4 domains of RNA polymerase sigma factors"/>
    <property type="match status" value="1"/>
</dbReference>
<evidence type="ECO:0000256" key="1">
    <source>
        <dbReference type="ARBA" id="ARBA00010641"/>
    </source>
</evidence>
<dbReference type="InterPro" id="IPR013324">
    <property type="entry name" value="RNA_pol_sigma_r3/r4-like"/>
</dbReference>
<dbReference type="InterPro" id="IPR014284">
    <property type="entry name" value="RNA_pol_sigma-70_dom"/>
</dbReference>
<dbReference type="RefSeq" id="WP_153354282.1">
    <property type="nucleotide sequence ID" value="NZ_JAYKOO010000010.1"/>
</dbReference>
<evidence type="ECO:0000313" key="8">
    <source>
        <dbReference type="Proteomes" id="UP000435138"/>
    </source>
</evidence>
<comment type="caution">
    <text evidence="7">The sequence shown here is derived from an EMBL/GenBank/DDBJ whole genome shotgun (WGS) entry which is preliminary data.</text>
</comment>
<dbReference type="InterPro" id="IPR036388">
    <property type="entry name" value="WH-like_DNA-bd_sf"/>
</dbReference>
<dbReference type="Pfam" id="PF04542">
    <property type="entry name" value="Sigma70_r2"/>
    <property type="match status" value="1"/>
</dbReference>
<dbReference type="NCBIfam" id="TIGR02937">
    <property type="entry name" value="sigma70-ECF"/>
    <property type="match status" value="1"/>
</dbReference>
<evidence type="ECO:0000313" key="7">
    <source>
        <dbReference type="EMBL" id="MQY46798.1"/>
    </source>
</evidence>
<keyword evidence="8" id="KW-1185">Reference proteome</keyword>
<dbReference type="Proteomes" id="UP000435138">
    <property type="component" value="Unassembled WGS sequence"/>
</dbReference>
<keyword evidence="2" id="KW-0805">Transcription regulation</keyword>
<dbReference type="GO" id="GO:0003677">
    <property type="term" value="F:DNA binding"/>
    <property type="evidence" value="ECO:0007669"/>
    <property type="project" value="UniProtKB-KW"/>
</dbReference>
<reference evidence="7 8" key="1">
    <citation type="submission" date="2019-11" db="EMBL/GenBank/DDBJ databases">
        <title>Genome analysis of Rhizobacterium cereale a novel genus and species isolated from maize roots in North Spain.</title>
        <authorList>
            <person name="Menendez E."/>
            <person name="Flores-Felix J.D."/>
            <person name="Ramirez-Bahena M.-H."/>
            <person name="Igual J.M."/>
            <person name="Garcia-Fraile P."/>
            <person name="Peix A."/>
            <person name="Velazquez E."/>
        </authorList>
    </citation>
    <scope>NUCLEOTIDE SEQUENCE [LARGE SCALE GENOMIC DNA]</scope>
    <source>
        <strain evidence="7 8">RZME27</strain>
    </source>
</reference>
<dbReference type="Gene3D" id="1.10.10.10">
    <property type="entry name" value="Winged helix-like DNA-binding domain superfamily/Winged helix DNA-binding domain"/>
    <property type="match status" value="1"/>
</dbReference>
<comment type="similarity">
    <text evidence="1">Belongs to the sigma-70 factor family. ECF subfamily.</text>
</comment>
<dbReference type="GO" id="GO:0006352">
    <property type="term" value="P:DNA-templated transcription initiation"/>
    <property type="evidence" value="ECO:0007669"/>
    <property type="project" value="InterPro"/>
</dbReference>
<keyword evidence="4" id="KW-0238">DNA-binding</keyword>
<evidence type="ECO:0000259" key="6">
    <source>
        <dbReference type="Pfam" id="PF04542"/>
    </source>
</evidence>
<evidence type="ECO:0000256" key="3">
    <source>
        <dbReference type="ARBA" id="ARBA00023082"/>
    </source>
</evidence>
<evidence type="ECO:0000256" key="2">
    <source>
        <dbReference type="ARBA" id="ARBA00023015"/>
    </source>
</evidence>
<dbReference type="AlphaFoldDB" id="A0A6A8AA36"/>
<dbReference type="PANTHER" id="PTHR43133:SF58">
    <property type="entry name" value="ECF RNA POLYMERASE SIGMA FACTOR SIGD"/>
    <property type="match status" value="1"/>
</dbReference>
<dbReference type="SUPFAM" id="SSF88946">
    <property type="entry name" value="Sigma2 domain of RNA polymerase sigma factors"/>
    <property type="match status" value="1"/>
</dbReference>
<dbReference type="InterPro" id="IPR013325">
    <property type="entry name" value="RNA_pol_sigma_r2"/>
</dbReference>
<dbReference type="InterPro" id="IPR007627">
    <property type="entry name" value="RNA_pol_sigma70_r2"/>
</dbReference>
<accession>A0A6A8AA36</accession>
<feature type="domain" description="RNA polymerase sigma-70 region 2" evidence="6">
    <location>
        <begin position="35"/>
        <end position="95"/>
    </location>
</feature>
<dbReference type="InterPro" id="IPR039425">
    <property type="entry name" value="RNA_pol_sigma-70-like"/>
</dbReference>
<gene>
    <name evidence="7" type="ORF">GAO09_12230</name>
</gene>
<dbReference type="GO" id="GO:0016987">
    <property type="term" value="F:sigma factor activity"/>
    <property type="evidence" value="ECO:0007669"/>
    <property type="project" value="UniProtKB-KW"/>
</dbReference>
<keyword evidence="3" id="KW-0731">Sigma factor</keyword>
<proteinExistence type="inferred from homology"/>